<dbReference type="PANTHER" id="PTHR42960:SF1">
    <property type="entry name" value="YCF46 PROTEIN"/>
    <property type="match status" value="1"/>
</dbReference>
<gene>
    <name evidence="3" type="ORF">ACERK3_17070</name>
</gene>
<dbReference type="Proteomes" id="UP001575105">
    <property type="component" value="Unassembled WGS sequence"/>
</dbReference>
<comment type="caution">
    <text evidence="3">The sequence shown here is derived from an EMBL/GenBank/DDBJ whole genome shotgun (WGS) entry which is preliminary data.</text>
</comment>
<evidence type="ECO:0000256" key="1">
    <source>
        <dbReference type="ARBA" id="ARBA00022741"/>
    </source>
</evidence>
<sequence length="162" mass="18361">MRSTLRELHRQRPVKIDITRGELRTMVKNLRGLTCRQAEQVIRDAVTEDRQFTANDINHVLAAKRRTIGGSGLLEYVESPMSLDEVGGLRRLKRWLKQRQGAHDEKAKQFGISPARGVLMLGVQGAGKSMWPSLPGDCRQRYWLRWASCRLPCQRRAGAGLG</sequence>
<dbReference type="InterPro" id="IPR052381">
    <property type="entry name" value="AAA_domain_protein"/>
</dbReference>
<keyword evidence="2" id="KW-0067">ATP-binding</keyword>
<keyword evidence="1" id="KW-0547">Nucleotide-binding</keyword>
<dbReference type="RefSeq" id="WP_425346919.1">
    <property type="nucleotide sequence ID" value="NZ_JBGUBD010000014.1"/>
</dbReference>
<dbReference type="PANTHER" id="PTHR42960">
    <property type="entry name" value="YCF46 PROTEIN"/>
    <property type="match status" value="1"/>
</dbReference>
<proteinExistence type="predicted"/>
<name>A0ABV4UBZ2_9BACT</name>
<keyword evidence="4" id="KW-1185">Reference proteome</keyword>
<dbReference type="EMBL" id="JBGUBD010000014">
    <property type="protein sequence ID" value="MFA9479993.1"/>
    <property type="molecule type" value="Genomic_DNA"/>
</dbReference>
<evidence type="ECO:0000313" key="3">
    <source>
        <dbReference type="EMBL" id="MFA9479993.1"/>
    </source>
</evidence>
<protein>
    <submittedName>
        <fullName evidence="3">Uncharacterized protein</fullName>
    </submittedName>
</protein>
<accession>A0ABV4UBZ2</accession>
<evidence type="ECO:0000313" key="4">
    <source>
        <dbReference type="Proteomes" id="UP001575105"/>
    </source>
</evidence>
<reference evidence="3 4" key="1">
    <citation type="submission" date="2024-08" db="EMBL/GenBank/DDBJ databases">
        <title>Whole-genome sequencing of halo(alkali)philic microorganisms from hypersaline lakes.</title>
        <authorList>
            <person name="Sorokin D.Y."/>
            <person name="Merkel A.Y."/>
            <person name="Messina E."/>
            <person name="Yakimov M."/>
        </authorList>
    </citation>
    <scope>NUCLEOTIDE SEQUENCE [LARGE SCALE GENOMIC DNA]</scope>
    <source>
        <strain evidence="3 4">AB-hyl4</strain>
    </source>
</reference>
<organism evidence="3 4">
    <name type="scientific">Natronomicrosphaera hydrolytica</name>
    <dbReference type="NCBI Taxonomy" id="3242702"/>
    <lineage>
        <taxon>Bacteria</taxon>
        <taxon>Pseudomonadati</taxon>
        <taxon>Planctomycetota</taxon>
        <taxon>Phycisphaerae</taxon>
        <taxon>Phycisphaerales</taxon>
        <taxon>Phycisphaeraceae</taxon>
        <taxon>Natronomicrosphaera</taxon>
    </lineage>
</organism>
<evidence type="ECO:0000256" key="2">
    <source>
        <dbReference type="ARBA" id="ARBA00022840"/>
    </source>
</evidence>